<dbReference type="GO" id="GO:0003735">
    <property type="term" value="F:structural constituent of ribosome"/>
    <property type="evidence" value="ECO:0007669"/>
    <property type="project" value="InterPro"/>
</dbReference>
<reference evidence="3 4" key="1">
    <citation type="submission" date="2019-08" db="EMBL/GenBank/DDBJ databases">
        <title>Deep-cultivation of Planctomycetes and their phenomic and genomic characterization uncovers novel biology.</title>
        <authorList>
            <person name="Wiegand S."/>
            <person name="Jogler M."/>
            <person name="Boedeker C."/>
            <person name="Pinto D."/>
            <person name="Vollmers J."/>
            <person name="Rivas-Marin E."/>
            <person name="Kohn T."/>
            <person name="Peeters S.H."/>
            <person name="Heuer A."/>
            <person name="Rast P."/>
            <person name="Oberbeckmann S."/>
            <person name="Bunk B."/>
            <person name="Jeske O."/>
            <person name="Meyerdierks A."/>
            <person name="Storesund J.E."/>
            <person name="Kallscheuer N."/>
            <person name="Luecker S."/>
            <person name="Lage O.M."/>
            <person name="Pohl T."/>
            <person name="Merkel B.J."/>
            <person name="Hornburger P."/>
            <person name="Mueller R.-W."/>
            <person name="Bruemmer F."/>
            <person name="Labrenz M."/>
            <person name="Spormann A.M."/>
            <person name="Op den Camp H."/>
            <person name="Overmann J."/>
            <person name="Amann R."/>
            <person name="Jetten M.S.M."/>
            <person name="Mascher T."/>
            <person name="Medema M.H."/>
            <person name="Devos D.P."/>
            <person name="Kaster A.-K."/>
            <person name="Ovreas L."/>
            <person name="Rohde M."/>
            <person name="Galperin M.Y."/>
            <person name="Jogler C."/>
        </authorList>
    </citation>
    <scope>NUCLEOTIDE SEQUENCE [LARGE SCALE GENOMIC DNA]</scope>
    <source>
        <strain evidence="3 4">UC8</strain>
    </source>
</reference>
<gene>
    <name evidence="3" type="primary">rplL_2</name>
    <name evidence="3" type="ORF">UC8_46250</name>
</gene>
<feature type="chain" id="PRO_5023045189" evidence="1">
    <location>
        <begin position="24"/>
        <end position="566"/>
    </location>
</feature>
<proteinExistence type="predicted"/>
<keyword evidence="3" id="KW-0689">Ribosomal protein</keyword>
<sequence precursor="true">MILKSQILFLLMFLGLLTSPAPAWSQEPSLEQLQKRMGGETVLAAEAASLLNPICRFEEHPWFELSNLRPGSTLSTAMELDFVCTGPLDGQFHLVVLTNGKRFRFAMSHSLLRKRRGTFRCMYSEISGKSPFGADVEAYVELTDSAPNPRSRNSRTVPDPIDPLFFKVSESASRGSVSQPTYARAIRASELETYQLRKKKYGPPPPPPEGTALVKNETPLVPGTPVLAAFEGDWLKAEVLAAWDSGRHVVHWPELGHLRNQTLGQTHLAISHETLQRLRSNPEAFSPSVKLPLNSLQPPPEGYIVLPDEVSLLPGVPVKVGAWDYTFLRENAGQVSLLYNTSAREYVMPRRRVVIHEEVIGSLKREGAAEKYSKRLQELQSSVTQRLMRSRGPARTYQINIPLPAGYQRITAETPLQVETDCQACWGRRWSPVVVKSLFENGDVGIVWTKWPSTRIERVTRESLIVSDDTLAKLAGDKMPTEATKTPAEPSGTAENFTLVLVNAGDRPVRVIKEVMEIANLDLSMAAQATRELPLELKRGLSSTEAEKWKTKLESVGATVRLDVAK</sequence>
<dbReference type="AlphaFoldDB" id="A0A5B9R7V8"/>
<evidence type="ECO:0000256" key="1">
    <source>
        <dbReference type="SAM" id="SignalP"/>
    </source>
</evidence>
<keyword evidence="1" id="KW-0732">Signal</keyword>
<evidence type="ECO:0000259" key="2">
    <source>
        <dbReference type="Pfam" id="PF00542"/>
    </source>
</evidence>
<protein>
    <submittedName>
        <fullName evidence="3">50S ribosomal protein L7/L12</fullName>
    </submittedName>
</protein>
<keyword evidence="4" id="KW-1185">Reference proteome</keyword>
<dbReference type="InterPro" id="IPR013823">
    <property type="entry name" value="Ribosomal_bL12_C"/>
</dbReference>
<evidence type="ECO:0000313" key="3">
    <source>
        <dbReference type="EMBL" id="QEG42583.1"/>
    </source>
</evidence>
<dbReference type="Gene3D" id="3.30.1390.10">
    <property type="match status" value="1"/>
</dbReference>
<dbReference type="GO" id="GO:0005840">
    <property type="term" value="C:ribosome"/>
    <property type="evidence" value="ECO:0007669"/>
    <property type="project" value="UniProtKB-KW"/>
</dbReference>
<dbReference type="EMBL" id="CP042914">
    <property type="protein sequence ID" value="QEG42583.1"/>
    <property type="molecule type" value="Genomic_DNA"/>
</dbReference>
<dbReference type="Pfam" id="PF00542">
    <property type="entry name" value="Ribosomal_L12"/>
    <property type="match status" value="1"/>
</dbReference>
<organism evidence="3 4">
    <name type="scientific">Roseimaritima ulvae</name>
    <dbReference type="NCBI Taxonomy" id="980254"/>
    <lineage>
        <taxon>Bacteria</taxon>
        <taxon>Pseudomonadati</taxon>
        <taxon>Planctomycetota</taxon>
        <taxon>Planctomycetia</taxon>
        <taxon>Pirellulales</taxon>
        <taxon>Pirellulaceae</taxon>
        <taxon>Roseimaritima</taxon>
    </lineage>
</organism>
<dbReference type="InterPro" id="IPR014719">
    <property type="entry name" value="Ribosomal_bL12_C/ClpS-like"/>
</dbReference>
<dbReference type="OrthoDB" id="272716at2"/>
<evidence type="ECO:0000313" key="4">
    <source>
        <dbReference type="Proteomes" id="UP000325286"/>
    </source>
</evidence>
<accession>A0A5B9R7V8</accession>
<dbReference type="SUPFAM" id="SSF54736">
    <property type="entry name" value="ClpS-like"/>
    <property type="match status" value="1"/>
</dbReference>
<dbReference type="Proteomes" id="UP000325286">
    <property type="component" value="Chromosome"/>
</dbReference>
<name>A0A5B9R7V8_9BACT</name>
<keyword evidence="3" id="KW-0687">Ribonucleoprotein</keyword>
<feature type="domain" description="Large ribosomal subunit protein bL12 C-terminal" evidence="2">
    <location>
        <begin position="497"/>
        <end position="562"/>
    </location>
</feature>
<feature type="signal peptide" evidence="1">
    <location>
        <begin position="1"/>
        <end position="23"/>
    </location>
</feature>
<dbReference type="GO" id="GO:0006412">
    <property type="term" value="P:translation"/>
    <property type="evidence" value="ECO:0007669"/>
    <property type="project" value="InterPro"/>
</dbReference>
<dbReference type="KEGG" id="rul:UC8_46250"/>